<dbReference type="GO" id="GO:0035251">
    <property type="term" value="F:UDP-glucosyltransferase activity"/>
    <property type="evidence" value="ECO:0007669"/>
    <property type="project" value="InterPro"/>
</dbReference>
<comment type="caution">
    <text evidence="1">The sequence shown here is derived from an EMBL/GenBank/DDBJ whole genome shotgun (WGS) entry which is preliminary data.</text>
</comment>
<dbReference type="PANTHER" id="PTHR48049">
    <property type="entry name" value="GLYCOSYLTRANSFERASE"/>
    <property type="match status" value="1"/>
</dbReference>
<organism evidence="1 2">
    <name type="scientific">Dioscorea zingiberensis</name>
    <dbReference type="NCBI Taxonomy" id="325984"/>
    <lineage>
        <taxon>Eukaryota</taxon>
        <taxon>Viridiplantae</taxon>
        <taxon>Streptophyta</taxon>
        <taxon>Embryophyta</taxon>
        <taxon>Tracheophyta</taxon>
        <taxon>Spermatophyta</taxon>
        <taxon>Magnoliopsida</taxon>
        <taxon>Liliopsida</taxon>
        <taxon>Dioscoreales</taxon>
        <taxon>Dioscoreaceae</taxon>
        <taxon>Dioscorea</taxon>
    </lineage>
</organism>
<evidence type="ECO:0000313" key="1">
    <source>
        <dbReference type="EMBL" id="KAJ0972538.1"/>
    </source>
</evidence>
<sequence length="183" mass="20312">MHTPAKHPTINFIKALCRSTTYGSSASSAFFSTPRAIPIASKFSISHAFFSVFTASLLTFIRTPHSSLLEKAPKARRSTSPSRRRGSLSLKLWLRMEVERDLVELLEDLHEKPVLPLGLLAPAPPTKDQVKVDMEKHKEIFASLDGQRERSIVYVAFGSEATLSVELRHQLCVKAGVANLPFV</sequence>
<keyword evidence="2" id="KW-1185">Reference proteome</keyword>
<dbReference type="EMBL" id="JAGGNH010000005">
    <property type="protein sequence ID" value="KAJ0972538.1"/>
    <property type="molecule type" value="Genomic_DNA"/>
</dbReference>
<reference evidence="1" key="2">
    <citation type="journal article" date="2022" name="Hortic Res">
        <title>The genome of Dioscorea zingiberensis sheds light on the biosynthesis, origin and evolution of the medicinally important diosgenin saponins.</title>
        <authorList>
            <person name="Li Y."/>
            <person name="Tan C."/>
            <person name="Li Z."/>
            <person name="Guo J."/>
            <person name="Li S."/>
            <person name="Chen X."/>
            <person name="Wang C."/>
            <person name="Dai X."/>
            <person name="Yang H."/>
            <person name="Song W."/>
            <person name="Hou L."/>
            <person name="Xu J."/>
            <person name="Tong Z."/>
            <person name="Xu A."/>
            <person name="Yuan X."/>
            <person name="Wang W."/>
            <person name="Yang Q."/>
            <person name="Chen L."/>
            <person name="Sun Z."/>
            <person name="Wang K."/>
            <person name="Pan B."/>
            <person name="Chen J."/>
            <person name="Bao Y."/>
            <person name="Liu F."/>
            <person name="Qi X."/>
            <person name="Gang D.R."/>
            <person name="Wen J."/>
            <person name="Li J."/>
        </authorList>
    </citation>
    <scope>NUCLEOTIDE SEQUENCE</scope>
    <source>
        <strain evidence="1">Dzin_1.0</strain>
    </source>
</reference>
<accession>A0A9D5CG02</accession>
<dbReference type="InterPro" id="IPR050481">
    <property type="entry name" value="UDP-glycosyltransf_plant"/>
</dbReference>
<dbReference type="OrthoDB" id="5835829at2759"/>
<dbReference type="Proteomes" id="UP001085076">
    <property type="component" value="Miscellaneous, Linkage group lg05"/>
</dbReference>
<protein>
    <submittedName>
        <fullName evidence="1">Uncharacterized protein</fullName>
    </submittedName>
</protein>
<proteinExistence type="predicted"/>
<name>A0A9D5CG02_9LILI</name>
<reference evidence="1" key="1">
    <citation type="submission" date="2021-03" db="EMBL/GenBank/DDBJ databases">
        <authorList>
            <person name="Li Z."/>
            <person name="Yang C."/>
        </authorList>
    </citation>
    <scope>NUCLEOTIDE SEQUENCE</scope>
    <source>
        <strain evidence="1">Dzin_1.0</strain>
        <tissue evidence="1">Leaf</tissue>
    </source>
</reference>
<dbReference type="AlphaFoldDB" id="A0A9D5CG02"/>
<dbReference type="Gene3D" id="3.40.50.2000">
    <property type="entry name" value="Glycogen Phosphorylase B"/>
    <property type="match status" value="2"/>
</dbReference>
<gene>
    <name evidence="1" type="ORF">J5N97_020497</name>
</gene>
<dbReference type="SUPFAM" id="SSF53756">
    <property type="entry name" value="UDP-Glycosyltransferase/glycogen phosphorylase"/>
    <property type="match status" value="1"/>
</dbReference>
<dbReference type="PANTHER" id="PTHR48049:SF60">
    <property type="entry name" value="UDP-GLYCOSYLTRANSFERASE 91B1"/>
    <property type="match status" value="1"/>
</dbReference>
<evidence type="ECO:0000313" key="2">
    <source>
        <dbReference type="Proteomes" id="UP001085076"/>
    </source>
</evidence>